<dbReference type="EMBL" id="JACGCI010000011">
    <property type="protein sequence ID" value="KAF6760994.1"/>
    <property type="molecule type" value="Genomic_DNA"/>
</dbReference>
<evidence type="ECO:0000313" key="2">
    <source>
        <dbReference type="Proteomes" id="UP000521943"/>
    </source>
</evidence>
<organism evidence="1 2">
    <name type="scientific">Ephemerocybe angulata</name>
    <dbReference type="NCBI Taxonomy" id="980116"/>
    <lineage>
        <taxon>Eukaryota</taxon>
        <taxon>Fungi</taxon>
        <taxon>Dikarya</taxon>
        <taxon>Basidiomycota</taxon>
        <taxon>Agaricomycotina</taxon>
        <taxon>Agaricomycetes</taxon>
        <taxon>Agaricomycetidae</taxon>
        <taxon>Agaricales</taxon>
        <taxon>Agaricineae</taxon>
        <taxon>Psathyrellaceae</taxon>
        <taxon>Ephemerocybe</taxon>
    </lineage>
</organism>
<name>A0A8H6IAP4_9AGAR</name>
<accession>A0A8H6IAP4</accession>
<dbReference type="AlphaFoldDB" id="A0A8H6IAP4"/>
<dbReference type="OrthoDB" id="3115278at2759"/>
<proteinExistence type="predicted"/>
<comment type="caution">
    <text evidence="1">The sequence shown here is derived from an EMBL/GenBank/DDBJ whole genome shotgun (WGS) entry which is preliminary data.</text>
</comment>
<evidence type="ECO:0000313" key="1">
    <source>
        <dbReference type="EMBL" id="KAF6760994.1"/>
    </source>
</evidence>
<reference evidence="1 2" key="1">
    <citation type="submission" date="2020-07" db="EMBL/GenBank/DDBJ databases">
        <title>Comparative genomics of pyrophilous fungi reveals a link between fire events and developmental genes.</title>
        <authorList>
            <consortium name="DOE Joint Genome Institute"/>
            <person name="Steindorff A.S."/>
            <person name="Carver A."/>
            <person name="Calhoun S."/>
            <person name="Stillman K."/>
            <person name="Liu H."/>
            <person name="Lipzen A."/>
            <person name="Pangilinan J."/>
            <person name="Labutti K."/>
            <person name="Bruns T.D."/>
            <person name="Grigoriev I.V."/>
        </authorList>
    </citation>
    <scope>NUCLEOTIDE SEQUENCE [LARGE SCALE GENOMIC DNA]</scope>
    <source>
        <strain evidence="1 2">CBS 144469</strain>
    </source>
</reference>
<gene>
    <name evidence="1" type="ORF">DFP72DRAFT_843247</name>
</gene>
<sequence>MDHAYYLYTWPSSYQTQHGMSTVYVLVDLAGSEHCASIGFVLGCDKKAGSVWQSAGVIETRGEGRSRLSSGHAFRVMRTASPGSLSPHPSPLDSGTLFLRTLMEYQAGGRATGKGLECRLRPLFLPLPSELPQITSLASNNHDSKSVDIGFGPLQSSLESPNPLSAPLPYIHRIDNGSLLAIFHLAMALPHDAPIHEVRDMLPRGYLGLVCAEWHQFCKQNASLWSTIILLPRSLGPNRPFEDSAFATSLTRSRAMPLSIYIFPEAVECGDGNMMYPERDLADALRKASSRIQTLVVDMRWRSSLERIGNVLDPREYPILERLHLNAAIDDVGPPYQSLLTTANVTSRLTSLSINATDLLDLLASTQAPHHALALLTSLTITCITPHSAGFPDDGLDSILHFVHSLVHLITLRIEKFHILGGHPSVRNEPRTPTSPHAVRTLAVRTSNTTAIAYLLRHFGPATLVLEACTFTTTPPLRLPKCIEHLELSHIVDEGASSPIFRILSYFNGRRVTFDACPFFTDKFLMRVLGQARLTLMGTAYPRLRQVHIKNCSSLSALGLVKFLEVLYEDRQARLDVLGVVGYPVLVPQIQAMALSFATRVL</sequence>
<protein>
    <submittedName>
        <fullName evidence="1">Uncharacterized protein</fullName>
    </submittedName>
</protein>
<dbReference type="InterPro" id="IPR032675">
    <property type="entry name" value="LRR_dom_sf"/>
</dbReference>
<dbReference type="Gene3D" id="3.80.10.10">
    <property type="entry name" value="Ribonuclease Inhibitor"/>
    <property type="match status" value="1"/>
</dbReference>
<dbReference type="Proteomes" id="UP000521943">
    <property type="component" value="Unassembled WGS sequence"/>
</dbReference>
<keyword evidence="2" id="KW-1185">Reference proteome</keyword>